<name>A0ABZ0HLR6_TRISK</name>
<dbReference type="InterPro" id="IPR046335">
    <property type="entry name" value="LacI/GalR-like_sensor"/>
</dbReference>
<gene>
    <name evidence="5" type="ORF">R1T40_21890</name>
</gene>
<evidence type="ECO:0000256" key="1">
    <source>
        <dbReference type="ARBA" id="ARBA00023015"/>
    </source>
</evidence>
<dbReference type="SMART" id="SM00354">
    <property type="entry name" value="HTH_LACI"/>
    <property type="match status" value="1"/>
</dbReference>
<sequence length="324" mass="35259">MKKVTSKDVAALAGVSVSAVSRAYRADAPLSDDKRRRIFAAAAELGYVSRVDHILSTQSSNTIAMVVGDMRNPFYPTAVDEAARLLSERGLRLIVHAVPTGEDVDLVMRQVLDYRAEGVILANSLMGSKLAAKCRQNRMSAVLLNRVQSDSHMMAVCCDNYGGARMIAERFISSGRRRIAFIGGQRNTSTHLERMRGFTDHLAAQDVDLEVQLDGGYSYRQAHEAAQGVLARRPLPEAVFCANDIMAIAMLDAARMLGVRVPGDIAIAGFDDIPMASWDAYQLTTVRQPLRRMLAQAIGMIGGGDPGEGDIRILPGELKIRRSA</sequence>
<reference evidence="5 6" key="1">
    <citation type="submission" date="2023-10" db="EMBL/GenBank/DDBJ databases">
        <title>Eight complete genome sequences of bacteria isolated from laboratory stock of Giant Kelp gametophytes.</title>
        <authorList>
            <person name="Tolentino B."/>
            <person name="Nuzhdin S."/>
        </authorList>
    </citation>
    <scope>NUCLEOTIDE SEQUENCE [LARGE SCALE GENOMIC DNA]</scope>
    <source>
        <strain evidence="5 6">LC.270.F.C4</strain>
        <plasmid evidence="5 6">unnamed4</plasmid>
    </source>
</reference>
<proteinExistence type="predicted"/>
<accession>A0ABZ0HLR6</accession>
<geneLocation type="plasmid" evidence="5 6">
    <name>unnamed4</name>
</geneLocation>
<protein>
    <submittedName>
        <fullName evidence="5">LacI family DNA-binding transcriptional regulator</fullName>
    </submittedName>
</protein>
<dbReference type="Pfam" id="PF00356">
    <property type="entry name" value="LacI"/>
    <property type="match status" value="1"/>
</dbReference>
<dbReference type="GO" id="GO:0003677">
    <property type="term" value="F:DNA binding"/>
    <property type="evidence" value="ECO:0007669"/>
    <property type="project" value="UniProtKB-KW"/>
</dbReference>
<evidence type="ECO:0000256" key="2">
    <source>
        <dbReference type="ARBA" id="ARBA00023125"/>
    </source>
</evidence>
<dbReference type="SUPFAM" id="SSF47413">
    <property type="entry name" value="lambda repressor-like DNA-binding domains"/>
    <property type="match status" value="1"/>
</dbReference>
<evidence type="ECO:0000313" key="6">
    <source>
        <dbReference type="Proteomes" id="UP001302666"/>
    </source>
</evidence>
<dbReference type="InterPro" id="IPR028082">
    <property type="entry name" value="Peripla_BP_I"/>
</dbReference>
<evidence type="ECO:0000313" key="5">
    <source>
        <dbReference type="EMBL" id="WOI35396.1"/>
    </source>
</evidence>
<organism evidence="5 6">
    <name type="scientific">Tritonibacter scottomollicae</name>
    <name type="common">Epibacterium scottomollicae</name>
    <dbReference type="NCBI Taxonomy" id="483013"/>
    <lineage>
        <taxon>Bacteria</taxon>
        <taxon>Pseudomonadati</taxon>
        <taxon>Pseudomonadota</taxon>
        <taxon>Alphaproteobacteria</taxon>
        <taxon>Rhodobacterales</taxon>
        <taxon>Paracoccaceae</taxon>
        <taxon>Tritonibacter</taxon>
    </lineage>
</organism>
<dbReference type="EMBL" id="CP136707">
    <property type="protein sequence ID" value="WOI35396.1"/>
    <property type="molecule type" value="Genomic_DNA"/>
</dbReference>
<dbReference type="Proteomes" id="UP001302666">
    <property type="component" value="Plasmid unnamed4"/>
</dbReference>
<dbReference type="InterPro" id="IPR010982">
    <property type="entry name" value="Lambda_DNA-bd_dom_sf"/>
</dbReference>
<dbReference type="Gene3D" id="3.40.50.2300">
    <property type="match status" value="2"/>
</dbReference>
<dbReference type="Gene3D" id="1.10.260.40">
    <property type="entry name" value="lambda repressor-like DNA-binding domains"/>
    <property type="match status" value="1"/>
</dbReference>
<dbReference type="RefSeq" id="WP_317387085.1">
    <property type="nucleotide sequence ID" value="NZ_CP136707.1"/>
</dbReference>
<dbReference type="PROSITE" id="PS50932">
    <property type="entry name" value="HTH_LACI_2"/>
    <property type="match status" value="1"/>
</dbReference>
<keyword evidence="3" id="KW-0804">Transcription</keyword>
<feature type="domain" description="HTH lacI-type" evidence="4">
    <location>
        <begin position="4"/>
        <end position="48"/>
    </location>
</feature>
<keyword evidence="6" id="KW-1185">Reference proteome</keyword>
<dbReference type="CDD" id="cd01392">
    <property type="entry name" value="HTH_LacI"/>
    <property type="match status" value="1"/>
</dbReference>
<evidence type="ECO:0000256" key="3">
    <source>
        <dbReference type="ARBA" id="ARBA00023163"/>
    </source>
</evidence>
<dbReference type="Pfam" id="PF13377">
    <property type="entry name" value="Peripla_BP_3"/>
    <property type="match status" value="1"/>
</dbReference>
<evidence type="ECO:0000259" key="4">
    <source>
        <dbReference type="PROSITE" id="PS50932"/>
    </source>
</evidence>
<dbReference type="InterPro" id="IPR000843">
    <property type="entry name" value="HTH_LacI"/>
</dbReference>
<keyword evidence="5" id="KW-0614">Plasmid</keyword>
<dbReference type="SUPFAM" id="SSF53822">
    <property type="entry name" value="Periplasmic binding protein-like I"/>
    <property type="match status" value="1"/>
</dbReference>
<keyword evidence="1" id="KW-0805">Transcription regulation</keyword>
<dbReference type="PANTHER" id="PTHR30146">
    <property type="entry name" value="LACI-RELATED TRANSCRIPTIONAL REPRESSOR"/>
    <property type="match status" value="1"/>
</dbReference>
<dbReference type="PANTHER" id="PTHR30146:SF109">
    <property type="entry name" value="HTH-TYPE TRANSCRIPTIONAL REGULATOR GALS"/>
    <property type="match status" value="1"/>
</dbReference>
<keyword evidence="2 5" id="KW-0238">DNA-binding</keyword>
<dbReference type="CDD" id="cd06278">
    <property type="entry name" value="PBP1_LacI-like"/>
    <property type="match status" value="1"/>
</dbReference>